<dbReference type="Gene3D" id="1.10.3260.10">
    <property type="entry name" value="DNA ligase, ATP-dependent, N-terminal domain"/>
    <property type="match status" value="1"/>
</dbReference>
<organism evidence="20 21">
    <name type="scientific">Phakopsora pachyrhizi</name>
    <name type="common">Asian soybean rust disease fungus</name>
    <dbReference type="NCBI Taxonomy" id="170000"/>
    <lineage>
        <taxon>Eukaryota</taxon>
        <taxon>Fungi</taxon>
        <taxon>Dikarya</taxon>
        <taxon>Basidiomycota</taxon>
        <taxon>Pucciniomycotina</taxon>
        <taxon>Pucciniomycetes</taxon>
        <taxon>Pucciniales</taxon>
        <taxon>Phakopsoraceae</taxon>
        <taxon>Phakopsora</taxon>
    </lineage>
</organism>
<dbReference type="PROSITE" id="PS50160">
    <property type="entry name" value="DNA_LIGASE_A3"/>
    <property type="match status" value="1"/>
</dbReference>
<feature type="domain" description="ATP-dependent DNA ligase family profile" evidence="18">
    <location>
        <begin position="369"/>
        <end position="500"/>
    </location>
</feature>
<dbReference type="SUPFAM" id="SSF117018">
    <property type="entry name" value="ATP-dependent DNA ligase DNA-binding domain"/>
    <property type="match status" value="1"/>
</dbReference>
<dbReference type="InterPro" id="IPR001357">
    <property type="entry name" value="BRCT_dom"/>
</dbReference>
<evidence type="ECO:0000256" key="12">
    <source>
        <dbReference type="ARBA" id="ARBA00023204"/>
    </source>
</evidence>
<dbReference type="InterPro" id="IPR036420">
    <property type="entry name" value="BRCT_dom_sf"/>
</dbReference>
<dbReference type="GO" id="GO:0032807">
    <property type="term" value="C:DNA ligase IV complex"/>
    <property type="evidence" value="ECO:0007669"/>
    <property type="project" value="TreeGrafter"/>
</dbReference>
<keyword evidence="8 15" id="KW-0227">DNA damage</keyword>
<evidence type="ECO:0000313" key="21">
    <source>
        <dbReference type="Proteomes" id="UP001153365"/>
    </source>
</evidence>
<dbReference type="GO" id="GO:0046872">
    <property type="term" value="F:metal ion binding"/>
    <property type="evidence" value="ECO:0007669"/>
    <property type="project" value="UniProtKB-KW"/>
</dbReference>
<keyword evidence="17" id="KW-0175">Coiled coil</keyword>
<dbReference type="PANTHER" id="PTHR45997">
    <property type="entry name" value="DNA LIGASE 4"/>
    <property type="match status" value="1"/>
</dbReference>
<dbReference type="Pfam" id="PF04679">
    <property type="entry name" value="DNA_ligase_A_C"/>
    <property type="match status" value="1"/>
</dbReference>
<dbReference type="GO" id="GO:0003677">
    <property type="term" value="F:DNA binding"/>
    <property type="evidence" value="ECO:0007669"/>
    <property type="project" value="InterPro"/>
</dbReference>
<dbReference type="InterPro" id="IPR012309">
    <property type="entry name" value="DNA_ligase_ATP-dep_C"/>
</dbReference>
<dbReference type="GO" id="GO:0006310">
    <property type="term" value="P:DNA recombination"/>
    <property type="evidence" value="ECO:0007669"/>
    <property type="project" value="UniProtKB-KW"/>
</dbReference>
<accession>A0AAV0AI36</accession>
<dbReference type="Pfam" id="PF16589">
    <property type="entry name" value="BRCT_2"/>
    <property type="match status" value="1"/>
</dbReference>
<dbReference type="PROSITE" id="PS50172">
    <property type="entry name" value="BRCT"/>
    <property type="match status" value="1"/>
</dbReference>
<dbReference type="InterPro" id="IPR012310">
    <property type="entry name" value="DNA_ligase_ATP-dep_cent"/>
</dbReference>
<dbReference type="Gene3D" id="3.30.470.30">
    <property type="entry name" value="DNA ligase/mRNA capping enzyme"/>
    <property type="match status" value="1"/>
</dbReference>
<proteinExistence type="inferred from homology"/>
<keyword evidence="9 15" id="KW-0067">ATP-binding</keyword>
<dbReference type="Proteomes" id="UP001153365">
    <property type="component" value="Unassembled WGS sequence"/>
</dbReference>
<comment type="caution">
    <text evidence="20">The sequence shown here is derived from an EMBL/GenBank/DDBJ whole genome shotgun (WGS) entry which is preliminary data.</text>
</comment>
<evidence type="ECO:0000256" key="6">
    <source>
        <dbReference type="ARBA" id="ARBA00022737"/>
    </source>
</evidence>
<dbReference type="EC" id="6.5.1.1" evidence="15"/>
<evidence type="ECO:0000256" key="4">
    <source>
        <dbReference type="ARBA" id="ARBA00022598"/>
    </source>
</evidence>
<dbReference type="NCBIfam" id="TIGR00574">
    <property type="entry name" value="dnl1"/>
    <property type="match status" value="1"/>
</dbReference>
<dbReference type="GO" id="GO:0003910">
    <property type="term" value="F:DNA ligase (ATP) activity"/>
    <property type="evidence" value="ECO:0007669"/>
    <property type="project" value="UniProtKB-EC"/>
</dbReference>
<comment type="similarity">
    <text evidence="3 16">Belongs to the ATP-dependent DNA ligase family.</text>
</comment>
<dbReference type="InterPro" id="IPR016059">
    <property type="entry name" value="DNA_ligase_ATP-dep_CS"/>
</dbReference>
<evidence type="ECO:0000256" key="9">
    <source>
        <dbReference type="ARBA" id="ARBA00022840"/>
    </source>
</evidence>
<dbReference type="CDD" id="cd07903">
    <property type="entry name" value="Adenylation_DNA_ligase_IV"/>
    <property type="match status" value="1"/>
</dbReference>
<dbReference type="Pfam" id="PF04675">
    <property type="entry name" value="DNA_ligase_A_N"/>
    <property type="match status" value="1"/>
</dbReference>
<dbReference type="PANTHER" id="PTHR45997:SF1">
    <property type="entry name" value="DNA LIGASE 4"/>
    <property type="match status" value="1"/>
</dbReference>
<evidence type="ECO:0000256" key="15">
    <source>
        <dbReference type="RuleBase" id="RU000617"/>
    </source>
</evidence>
<comment type="subcellular location">
    <subcellularLocation>
        <location evidence="2">Nucleus</location>
    </subcellularLocation>
</comment>
<dbReference type="GO" id="GO:0071897">
    <property type="term" value="P:DNA biosynthetic process"/>
    <property type="evidence" value="ECO:0007669"/>
    <property type="project" value="InterPro"/>
</dbReference>
<dbReference type="EMBL" id="CALTRL010000282">
    <property type="protein sequence ID" value="CAH7667372.1"/>
    <property type="molecule type" value="Genomic_DNA"/>
</dbReference>
<keyword evidence="4 15" id="KW-0436">Ligase</keyword>
<keyword evidence="5" id="KW-0479">Metal-binding</keyword>
<dbReference type="InterPro" id="IPR012340">
    <property type="entry name" value="NA-bd_OB-fold"/>
</dbReference>
<evidence type="ECO:0000256" key="13">
    <source>
        <dbReference type="ARBA" id="ARBA00023242"/>
    </source>
</evidence>
<dbReference type="PROSITE" id="PS00697">
    <property type="entry name" value="DNA_LIGASE_A1"/>
    <property type="match status" value="1"/>
</dbReference>
<evidence type="ECO:0000256" key="1">
    <source>
        <dbReference type="ARBA" id="ARBA00001946"/>
    </source>
</evidence>
<keyword evidence="12 15" id="KW-0234">DNA repair</keyword>
<feature type="coiled-coil region" evidence="17">
    <location>
        <begin position="130"/>
        <end position="160"/>
    </location>
</feature>
<dbReference type="PROSITE" id="PS00333">
    <property type="entry name" value="DNA_LIGASE_A2"/>
    <property type="match status" value="1"/>
</dbReference>
<dbReference type="GO" id="GO:0006297">
    <property type="term" value="P:nucleotide-excision repair, DNA gap filling"/>
    <property type="evidence" value="ECO:0007669"/>
    <property type="project" value="TreeGrafter"/>
</dbReference>
<evidence type="ECO:0000256" key="7">
    <source>
        <dbReference type="ARBA" id="ARBA00022741"/>
    </source>
</evidence>
<dbReference type="InterPro" id="IPR044125">
    <property type="entry name" value="Adenylation_DNA_ligase_IV"/>
</dbReference>
<evidence type="ECO:0000256" key="3">
    <source>
        <dbReference type="ARBA" id="ARBA00007572"/>
    </source>
</evidence>
<keyword evidence="6" id="KW-0677">Repeat</keyword>
<evidence type="ECO:0000256" key="16">
    <source>
        <dbReference type="RuleBase" id="RU004196"/>
    </source>
</evidence>
<dbReference type="AlphaFoldDB" id="A0AAV0AI36"/>
<name>A0AAV0AI36_PHAPC</name>
<dbReference type="Pfam" id="PF01068">
    <property type="entry name" value="DNA_ligase_A_M"/>
    <property type="match status" value="1"/>
</dbReference>
<evidence type="ECO:0000313" key="20">
    <source>
        <dbReference type="EMBL" id="CAH7667372.1"/>
    </source>
</evidence>
<evidence type="ECO:0000256" key="5">
    <source>
        <dbReference type="ARBA" id="ARBA00022723"/>
    </source>
</evidence>
<dbReference type="Gene3D" id="2.40.50.140">
    <property type="entry name" value="Nucleic acid-binding proteins"/>
    <property type="match status" value="1"/>
</dbReference>
<evidence type="ECO:0000259" key="19">
    <source>
        <dbReference type="PROSITE" id="PS50172"/>
    </source>
</evidence>
<evidence type="ECO:0000256" key="10">
    <source>
        <dbReference type="ARBA" id="ARBA00022842"/>
    </source>
</evidence>
<dbReference type="InterPro" id="IPR036599">
    <property type="entry name" value="DNA_ligase_N_sf"/>
</dbReference>
<sequence length="755" mass="87049">MNPELIPTGPSPPFYELTKLLESIHSNGKSHKHRAQCLKQFISAWRSNCGSDVYPFVRLLLPEVDRARSNYFLKEQNLARVYCKALGLDRQTSSVARDLISWRKPKDDSDQSAGDFVTLLVEVISDRISLKTTSLTIDEINQQLDDLMNAQNEKKRLELVSNWLNLVSPNDQRWLLRIILKDLKLGLSPYNVLSLVHHQALKFYNVCSDIRLVCQTLYKSQIALPDTQAGLQVFQVLKPMLAKRSKKSLSQIVKIMLTGKVLEFIIEEKMDGERVQVHKRGDQYRYWSRNGKEYTSFYGPDPSEGCLTPWLHSAFKPEVSELILDGEMLVWDPKLGKAQAFGTLKNFRTRPSTINLSFHRVLIICMIKVFDILYIRGTNRERGYSLIDKPLSERWEAIRGGRIFEEVPSRFELGQSVKGKSSSDIKEWFEKILENKGEGLIIKKLNSRYTLNVRTDDWIKLKPDYMDELSETFDGIVLGAKWGRGRMGGKFSSFVVALVDGQTDEGRKKYKSFCNVGNGITFEETEQIMQRVEGKYFDWDLKDSNRNPVWFEMGRKSSTMFPDVWWNPEDAFLMTIKGSEILPSQAFGCKFCLRFPRSIRLDMLKSVDECLTYGEFLVIMNKPVSNKLLSKHTRVRSTKRKHEELTSSQPFPPSSSFTKSKLFNGIKFWVLQGVEDDADSKSCLEMMVKFNGGTIIRNVPQSNDLCYCIALRKDFWDAEKAIKRDLDLIHPLWVIDVVEKGDWIDPIQSKLVLFF</sequence>
<comment type="cofactor">
    <cofactor evidence="1">
        <name>Mg(2+)</name>
        <dbReference type="ChEBI" id="CHEBI:18420"/>
    </cofactor>
</comment>
<dbReference type="SUPFAM" id="SSF52113">
    <property type="entry name" value="BRCT domain"/>
    <property type="match status" value="1"/>
</dbReference>
<dbReference type="InterPro" id="IPR000977">
    <property type="entry name" value="DNA_ligase_ATP-dep"/>
</dbReference>
<dbReference type="GO" id="GO:0005524">
    <property type="term" value="F:ATP binding"/>
    <property type="evidence" value="ECO:0007669"/>
    <property type="project" value="UniProtKB-KW"/>
</dbReference>
<evidence type="ECO:0000256" key="8">
    <source>
        <dbReference type="ARBA" id="ARBA00022763"/>
    </source>
</evidence>
<keyword evidence="7 15" id="KW-0547">Nucleotide-binding</keyword>
<dbReference type="InterPro" id="IPR012308">
    <property type="entry name" value="DNA_ligase_ATP-dep_N"/>
</dbReference>
<dbReference type="SUPFAM" id="SSF56091">
    <property type="entry name" value="DNA ligase/mRNA capping enzyme, catalytic domain"/>
    <property type="match status" value="1"/>
</dbReference>
<evidence type="ECO:0000259" key="18">
    <source>
        <dbReference type="PROSITE" id="PS50160"/>
    </source>
</evidence>
<gene>
    <name evidence="20" type="ORF">PPACK8108_LOCUS1761</name>
</gene>
<dbReference type="InterPro" id="IPR029710">
    <property type="entry name" value="LIG4"/>
</dbReference>
<evidence type="ECO:0000256" key="17">
    <source>
        <dbReference type="SAM" id="Coils"/>
    </source>
</evidence>
<evidence type="ECO:0000256" key="2">
    <source>
        <dbReference type="ARBA" id="ARBA00004123"/>
    </source>
</evidence>
<keyword evidence="21" id="KW-1185">Reference proteome</keyword>
<comment type="catalytic activity">
    <reaction evidence="14 15">
        <text>ATP + (deoxyribonucleotide)n-3'-hydroxyl + 5'-phospho-(deoxyribonucleotide)m = (deoxyribonucleotide)n+m + AMP + diphosphate.</text>
        <dbReference type="EC" id="6.5.1.1"/>
    </reaction>
</comment>
<keyword evidence="10" id="KW-0460">Magnesium</keyword>
<dbReference type="Gene3D" id="3.40.50.10190">
    <property type="entry name" value="BRCT domain"/>
    <property type="match status" value="1"/>
</dbReference>
<keyword evidence="13" id="KW-0539">Nucleus</keyword>
<dbReference type="SUPFAM" id="SSF50249">
    <property type="entry name" value="Nucleic acid-binding proteins"/>
    <property type="match status" value="1"/>
</dbReference>
<keyword evidence="11 15" id="KW-0233">DNA recombination</keyword>
<feature type="domain" description="BRCT" evidence="19">
    <location>
        <begin position="658"/>
        <end position="745"/>
    </location>
</feature>
<dbReference type="GO" id="GO:0006303">
    <property type="term" value="P:double-strand break repair via nonhomologous end joining"/>
    <property type="evidence" value="ECO:0007669"/>
    <property type="project" value="TreeGrafter"/>
</dbReference>
<evidence type="ECO:0000256" key="14">
    <source>
        <dbReference type="ARBA" id="ARBA00034003"/>
    </source>
</evidence>
<evidence type="ECO:0000256" key="11">
    <source>
        <dbReference type="ARBA" id="ARBA00023172"/>
    </source>
</evidence>
<protein>
    <recommendedName>
        <fullName evidence="15">DNA ligase</fullName>
        <ecNumber evidence="15">6.5.1.1</ecNumber>
    </recommendedName>
</protein>
<reference evidence="20" key="1">
    <citation type="submission" date="2022-06" db="EMBL/GenBank/DDBJ databases">
        <authorList>
            <consortium name="SYNGENTA / RWTH Aachen University"/>
        </authorList>
    </citation>
    <scope>NUCLEOTIDE SEQUENCE</scope>
</reference>